<dbReference type="InterPro" id="IPR037049">
    <property type="entry name" value="DUF1214_C_sf"/>
</dbReference>
<feature type="signal peptide" evidence="1">
    <location>
        <begin position="1"/>
        <end position="27"/>
    </location>
</feature>
<dbReference type="InterPro" id="IPR010679">
    <property type="entry name" value="DUF1254"/>
</dbReference>
<dbReference type="PANTHER" id="PTHR36509">
    <property type="entry name" value="BLL3101 PROTEIN"/>
    <property type="match status" value="1"/>
</dbReference>
<dbReference type="PROSITE" id="PS51257">
    <property type="entry name" value="PROKAR_LIPOPROTEIN"/>
    <property type="match status" value="1"/>
</dbReference>
<feature type="domain" description="DUF1214" evidence="2">
    <location>
        <begin position="356"/>
        <end position="468"/>
    </location>
</feature>
<proteinExistence type="predicted"/>
<dbReference type="Gene3D" id="2.60.40.1610">
    <property type="entry name" value="Domain of unknown function DUF1254"/>
    <property type="match status" value="1"/>
</dbReference>
<protein>
    <submittedName>
        <fullName evidence="4">Phosphatidylserine decarboxylase</fullName>
    </submittedName>
</protein>
<dbReference type="Gene3D" id="2.60.120.600">
    <property type="entry name" value="Domain of unknown function DUF1214, C-terminal domain"/>
    <property type="match status" value="1"/>
</dbReference>
<gene>
    <name evidence="4" type="ORF">C9J01_21530</name>
</gene>
<sequence length="485" mass="54017">MTMNKLMKKTVAIALAASFTLSGCSQATMANSQTSTPEPQAASSFTDREQAEYNYAYALGVQAAVYGWAPVMMDVALELQTSVDAPISNGQAPLNELGPITRLWDYRDRSYTTPNNDTLYLQMWGDLEEQPIVLTVPEVTDNRYWMAQIIDMYTEAVVDLSNATVGNDGGDFILAKKGYEGELPEGLPVYYSDTRYIWMAGRLGVENLADEAAAREVQKQFRLTKLSDYPNTQPQPEPKESAGAPTVNFPAGLEWFDRLDKVLAENPLEKDKELVDTFAYIGIGNGGTENLSEARKAALQAAFADGFAIVRDAAVNTGVPVNGWNWEYDAGRYGTDYLLRAAVNMNSIGLNSPERAMYPKRYVDSNGEMLNGENGYTITFPADMAINSHLGGFWSVTMYDAQDRFMVENKIDRYKIGTVTEDLIYNEDGSLTVYIGHDKPTDAKHLANWLPAPNDDFMLQIRMYEPKQEVVDGEFVLPEMFKVEK</sequence>
<dbReference type="PANTHER" id="PTHR36509:SF2">
    <property type="entry name" value="BLL3101 PROTEIN"/>
    <property type="match status" value="1"/>
</dbReference>
<accession>A0A2T3N7X1</accession>
<feature type="domain" description="DUF1254" evidence="3">
    <location>
        <begin position="95"/>
        <end position="224"/>
    </location>
</feature>
<evidence type="ECO:0000313" key="5">
    <source>
        <dbReference type="Proteomes" id="UP000241346"/>
    </source>
</evidence>
<dbReference type="InterPro" id="IPR037050">
    <property type="entry name" value="DUF1254_sf"/>
</dbReference>
<dbReference type="Pfam" id="PF06742">
    <property type="entry name" value="DUF1214"/>
    <property type="match status" value="1"/>
</dbReference>
<dbReference type="InterPro" id="IPR010621">
    <property type="entry name" value="DUF1214"/>
</dbReference>
<dbReference type="SUPFAM" id="SSF160935">
    <property type="entry name" value="VPA0735-like"/>
    <property type="match status" value="1"/>
</dbReference>
<dbReference type="Pfam" id="PF06863">
    <property type="entry name" value="DUF1254"/>
    <property type="match status" value="1"/>
</dbReference>
<organism evidence="4 5">
    <name type="scientific">Photobacterium rosenbergii</name>
    <dbReference type="NCBI Taxonomy" id="294936"/>
    <lineage>
        <taxon>Bacteria</taxon>
        <taxon>Pseudomonadati</taxon>
        <taxon>Pseudomonadota</taxon>
        <taxon>Gammaproteobacteria</taxon>
        <taxon>Vibrionales</taxon>
        <taxon>Vibrionaceae</taxon>
        <taxon>Photobacterium</taxon>
    </lineage>
</organism>
<evidence type="ECO:0000259" key="2">
    <source>
        <dbReference type="Pfam" id="PF06742"/>
    </source>
</evidence>
<reference evidence="4 5" key="1">
    <citation type="submission" date="2018-03" db="EMBL/GenBank/DDBJ databases">
        <title>Whole genome sequencing of Histamine producing bacteria.</title>
        <authorList>
            <person name="Butler K."/>
        </authorList>
    </citation>
    <scope>NUCLEOTIDE SEQUENCE [LARGE SCALE GENOMIC DNA]</scope>
    <source>
        <strain evidence="4 5">DSM 19138</strain>
    </source>
</reference>
<name>A0A2T3N7X1_9GAMM</name>
<dbReference type="EMBL" id="PYMB01000016">
    <property type="protein sequence ID" value="PSW09209.1"/>
    <property type="molecule type" value="Genomic_DNA"/>
</dbReference>
<keyword evidence="1" id="KW-0732">Signal</keyword>
<evidence type="ECO:0000313" key="4">
    <source>
        <dbReference type="EMBL" id="PSW09209.1"/>
    </source>
</evidence>
<comment type="caution">
    <text evidence="4">The sequence shown here is derived from an EMBL/GenBank/DDBJ whole genome shotgun (WGS) entry which is preliminary data.</text>
</comment>
<dbReference type="AlphaFoldDB" id="A0A2T3N7X1"/>
<evidence type="ECO:0000259" key="3">
    <source>
        <dbReference type="Pfam" id="PF06863"/>
    </source>
</evidence>
<dbReference type="Proteomes" id="UP000241346">
    <property type="component" value="Unassembled WGS sequence"/>
</dbReference>
<feature type="chain" id="PRO_5015424268" evidence="1">
    <location>
        <begin position="28"/>
        <end position="485"/>
    </location>
</feature>
<evidence type="ECO:0000256" key="1">
    <source>
        <dbReference type="SAM" id="SignalP"/>
    </source>
</evidence>